<dbReference type="Pfam" id="PF08544">
    <property type="entry name" value="GHMP_kinases_C"/>
    <property type="match status" value="1"/>
</dbReference>
<dbReference type="PANTHER" id="PTHR43527">
    <property type="entry name" value="4-DIPHOSPHOCYTIDYL-2-C-METHYL-D-ERYTHRITOL KINASE, CHLOROPLASTIC"/>
    <property type="match status" value="1"/>
</dbReference>
<dbReference type="AlphaFoldDB" id="A0A6J7PR48"/>
<dbReference type="HAMAP" id="MF_00061">
    <property type="entry name" value="IspE"/>
    <property type="match status" value="1"/>
</dbReference>
<evidence type="ECO:0000313" key="10">
    <source>
        <dbReference type="EMBL" id="CAB4929999.1"/>
    </source>
</evidence>
<comment type="similarity">
    <text evidence="1">Belongs to the GHMP kinase family. IspE subfamily.</text>
</comment>
<name>A0A6J7PR48_9ZZZZ</name>
<accession>A0A6J7PR48</accession>
<feature type="domain" description="GHMP kinase C-terminal" evidence="9">
    <location>
        <begin position="218"/>
        <end position="284"/>
    </location>
</feature>
<evidence type="ECO:0000256" key="1">
    <source>
        <dbReference type="ARBA" id="ARBA00009684"/>
    </source>
</evidence>
<sequence>MSAPASRSGRAPQSVAVRVPAKINLQLSVGPVEADGYHNLVTVFQAISLFDDLTIAYGDAGSGIKISITGDQTHGVPSDVNNLAAKAAAAICAKYELADDLEITINKSIPVAGGMAGGSADAAATIVAMDSLFALDMSRDEMTEIAADLGSDVPFLLSGGTAVGTGRGDQITQALSRGTYHWVLALSTVGLSTPAVYKECDRLREGMDVVEPVASDVLLKALLAGDAQALGKVLTNDLQPAAFSLRPALRLVLDVGKEYGALGSLVSGSGPTVAFLVGDEDHALDLTVALMSSGVVGSVARAYGPVHGAKVIDVKN</sequence>
<feature type="domain" description="GHMP kinase N-terminal" evidence="8">
    <location>
        <begin position="82"/>
        <end position="160"/>
    </location>
</feature>
<dbReference type="SUPFAM" id="SSF55060">
    <property type="entry name" value="GHMP Kinase, C-terminal domain"/>
    <property type="match status" value="1"/>
</dbReference>
<protein>
    <recommendedName>
        <fullName evidence="2">4-(cytidine 5'-diphospho)-2-C-methyl-D-erythritol kinase</fullName>
        <ecNumber evidence="2">2.7.1.148</ecNumber>
    </recommendedName>
    <alternativeName>
        <fullName evidence="7">4-(cytidine-5'-diphospho)-2-C-methyl-D-erythritol kinase</fullName>
    </alternativeName>
</protein>
<evidence type="ECO:0000313" key="11">
    <source>
        <dbReference type="EMBL" id="CAB5007035.1"/>
    </source>
</evidence>
<dbReference type="InterPro" id="IPR013750">
    <property type="entry name" value="GHMP_kinase_C_dom"/>
</dbReference>
<dbReference type="GO" id="GO:0005524">
    <property type="term" value="F:ATP binding"/>
    <property type="evidence" value="ECO:0007669"/>
    <property type="project" value="UniProtKB-KW"/>
</dbReference>
<dbReference type="NCBIfam" id="NF002870">
    <property type="entry name" value="PRK03188.1"/>
    <property type="match status" value="1"/>
</dbReference>
<evidence type="ECO:0000256" key="4">
    <source>
        <dbReference type="ARBA" id="ARBA00022741"/>
    </source>
</evidence>
<organism evidence="11">
    <name type="scientific">freshwater metagenome</name>
    <dbReference type="NCBI Taxonomy" id="449393"/>
    <lineage>
        <taxon>unclassified sequences</taxon>
        <taxon>metagenomes</taxon>
        <taxon>ecological metagenomes</taxon>
    </lineage>
</organism>
<dbReference type="Gene3D" id="3.30.70.890">
    <property type="entry name" value="GHMP kinase, C-terminal domain"/>
    <property type="match status" value="1"/>
</dbReference>
<evidence type="ECO:0000256" key="6">
    <source>
        <dbReference type="ARBA" id="ARBA00022840"/>
    </source>
</evidence>
<keyword evidence="5" id="KW-0418">Kinase</keyword>
<evidence type="ECO:0000256" key="3">
    <source>
        <dbReference type="ARBA" id="ARBA00022679"/>
    </source>
</evidence>
<dbReference type="Gene3D" id="3.30.230.10">
    <property type="match status" value="1"/>
</dbReference>
<dbReference type="InterPro" id="IPR036554">
    <property type="entry name" value="GHMP_kinase_C_sf"/>
</dbReference>
<dbReference type="GO" id="GO:0016114">
    <property type="term" value="P:terpenoid biosynthetic process"/>
    <property type="evidence" value="ECO:0007669"/>
    <property type="project" value="InterPro"/>
</dbReference>
<gene>
    <name evidence="10" type="ORF">UFOPK3774_00009</name>
    <name evidence="11" type="ORF">UFOPK4049_00831</name>
</gene>
<keyword evidence="6" id="KW-0067">ATP-binding</keyword>
<dbReference type="GO" id="GO:0050515">
    <property type="term" value="F:4-(cytidine 5'-diphospho)-2-C-methyl-D-erythritol kinase activity"/>
    <property type="evidence" value="ECO:0007669"/>
    <property type="project" value="UniProtKB-EC"/>
</dbReference>
<dbReference type="InterPro" id="IPR020568">
    <property type="entry name" value="Ribosomal_Su5_D2-typ_SF"/>
</dbReference>
<dbReference type="NCBIfam" id="TIGR00154">
    <property type="entry name" value="ispE"/>
    <property type="match status" value="1"/>
</dbReference>
<evidence type="ECO:0000259" key="9">
    <source>
        <dbReference type="Pfam" id="PF08544"/>
    </source>
</evidence>
<evidence type="ECO:0000259" key="8">
    <source>
        <dbReference type="Pfam" id="PF00288"/>
    </source>
</evidence>
<reference evidence="11" key="1">
    <citation type="submission" date="2020-05" db="EMBL/GenBank/DDBJ databases">
        <authorList>
            <person name="Chiriac C."/>
            <person name="Salcher M."/>
            <person name="Ghai R."/>
            <person name="Kavagutti S V."/>
        </authorList>
    </citation>
    <scope>NUCLEOTIDE SEQUENCE</scope>
</reference>
<dbReference type="SUPFAM" id="SSF54211">
    <property type="entry name" value="Ribosomal protein S5 domain 2-like"/>
    <property type="match status" value="1"/>
</dbReference>
<dbReference type="PIRSF" id="PIRSF010376">
    <property type="entry name" value="IspE"/>
    <property type="match status" value="1"/>
</dbReference>
<dbReference type="PANTHER" id="PTHR43527:SF2">
    <property type="entry name" value="4-DIPHOSPHOCYTIDYL-2-C-METHYL-D-ERYTHRITOL KINASE, CHLOROPLASTIC"/>
    <property type="match status" value="1"/>
</dbReference>
<evidence type="ECO:0000256" key="7">
    <source>
        <dbReference type="ARBA" id="ARBA00032554"/>
    </source>
</evidence>
<proteinExistence type="inferred from homology"/>
<dbReference type="InterPro" id="IPR014721">
    <property type="entry name" value="Ribsml_uS5_D2-typ_fold_subgr"/>
</dbReference>
<keyword evidence="3" id="KW-0808">Transferase</keyword>
<evidence type="ECO:0000256" key="2">
    <source>
        <dbReference type="ARBA" id="ARBA00012052"/>
    </source>
</evidence>
<evidence type="ECO:0000256" key="5">
    <source>
        <dbReference type="ARBA" id="ARBA00022777"/>
    </source>
</evidence>
<dbReference type="EMBL" id="CAFBNG010000001">
    <property type="protein sequence ID" value="CAB4929999.1"/>
    <property type="molecule type" value="Genomic_DNA"/>
</dbReference>
<keyword evidence="4" id="KW-0547">Nucleotide-binding</keyword>
<dbReference type="EMBL" id="CAFBPB010000101">
    <property type="protein sequence ID" value="CAB5007035.1"/>
    <property type="molecule type" value="Genomic_DNA"/>
</dbReference>
<dbReference type="InterPro" id="IPR004424">
    <property type="entry name" value="IspE"/>
</dbReference>
<dbReference type="EC" id="2.7.1.148" evidence="2"/>
<dbReference type="Pfam" id="PF00288">
    <property type="entry name" value="GHMP_kinases_N"/>
    <property type="match status" value="1"/>
</dbReference>
<dbReference type="InterPro" id="IPR006204">
    <property type="entry name" value="GHMP_kinase_N_dom"/>
</dbReference>